<keyword evidence="2" id="KW-0812">Transmembrane</keyword>
<evidence type="ECO:0000256" key="3">
    <source>
        <dbReference type="SAM" id="SignalP"/>
    </source>
</evidence>
<evidence type="ECO:0000256" key="2">
    <source>
        <dbReference type="SAM" id="Phobius"/>
    </source>
</evidence>
<evidence type="ECO:0000256" key="1">
    <source>
        <dbReference type="SAM" id="MobiDB-lite"/>
    </source>
</evidence>
<dbReference type="RefSeq" id="XP_028526902.1">
    <property type="nucleotide sequence ID" value="XM_028670118.1"/>
</dbReference>
<organism evidence="4 5">
    <name type="scientific">Plasmodium gallinaceum</name>
    <dbReference type="NCBI Taxonomy" id="5849"/>
    <lineage>
        <taxon>Eukaryota</taxon>
        <taxon>Sar</taxon>
        <taxon>Alveolata</taxon>
        <taxon>Apicomplexa</taxon>
        <taxon>Aconoidasida</taxon>
        <taxon>Haemosporida</taxon>
        <taxon>Plasmodiidae</taxon>
        <taxon>Plasmodium</taxon>
        <taxon>Plasmodium (Haemamoeba)</taxon>
    </lineage>
</organism>
<feature type="transmembrane region" description="Helical" evidence="2">
    <location>
        <begin position="395"/>
        <end position="416"/>
    </location>
</feature>
<feature type="chain" id="PRO_5012701208" description="Merozoite surface protein 10" evidence="3">
    <location>
        <begin position="21"/>
        <end position="417"/>
    </location>
</feature>
<dbReference type="OrthoDB" id="382013at2759"/>
<gene>
    <name evidence="4" type="ORF">PGAL8A_00378500</name>
</gene>
<feature type="compositionally biased region" description="Basic and acidic residues" evidence="1">
    <location>
        <begin position="239"/>
        <end position="250"/>
    </location>
</feature>
<evidence type="ECO:0000313" key="4">
    <source>
        <dbReference type="EMBL" id="CRG94081.1"/>
    </source>
</evidence>
<keyword evidence="5" id="KW-1185">Reference proteome</keyword>
<evidence type="ECO:0008006" key="6">
    <source>
        <dbReference type="Google" id="ProtNLM"/>
    </source>
</evidence>
<protein>
    <recommendedName>
        <fullName evidence="6">Merozoite surface protein 10</fullName>
    </recommendedName>
</protein>
<keyword evidence="2" id="KW-0472">Membrane</keyword>
<dbReference type="VEuPathDB" id="PlasmoDB:PGAL8A_00378500"/>
<sequence>MSSMLLWILTFAFFFNLICSLIASNLTTLKDEDFEIIYESHSRNLVILSQNPKKCNNDTYYINDECKIINPQIKVNMNNVETCLNKNKCSHVAKYIFENINIDITSEQIFSKKLPCNNESDEKNYECNKELFINENMKCMCCKKELSDFIKDETDNNVYEKCKNYNQYVFTDCKCLLKNVANDSNIYINNCENFTCNGGLCTLKTNGDPFCSCFDKYYFDMKKNACVKHEDENDILLYKDKNNNSEENHKNTSTINESSSNDNPVNSLTTSLTKNRENELIDNGNKKKTINNSCSKNHIKNKHGICEQKNILEESVCLRIECFNDHEKSECFCLNKNGEKIDYNTFDVSYISTCTLNNINCDNGKCNNSLKKDKLGCICDENYIYDNDLRVCINFSLRTFLNFTIIIAIYAIMSIIC</sequence>
<dbReference type="GeneID" id="39732315"/>
<comment type="caution">
    <text evidence="4">The sequence shown here is derived from an EMBL/GenBank/DDBJ whole genome shotgun (WGS) entry which is preliminary data.</text>
</comment>
<accession>A0A1J1GNM5</accession>
<dbReference type="Proteomes" id="UP000220797">
    <property type="component" value="Unassembled WGS sequence"/>
</dbReference>
<reference evidence="4" key="1">
    <citation type="submission" date="2015-04" db="EMBL/GenBank/DDBJ databases">
        <authorList>
            <consortium name="Pathogen Informatics"/>
        </authorList>
    </citation>
    <scope>NUCLEOTIDE SEQUENCE [LARGE SCALE GENOMIC DNA]</scope>
    <source>
        <strain evidence="4">8A</strain>
    </source>
</reference>
<feature type="region of interest" description="Disordered" evidence="1">
    <location>
        <begin position="239"/>
        <end position="266"/>
    </location>
</feature>
<feature type="compositionally biased region" description="Polar residues" evidence="1">
    <location>
        <begin position="251"/>
        <end position="266"/>
    </location>
</feature>
<dbReference type="EMBL" id="CVMV01000022">
    <property type="protein sequence ID" value="CRG94081.1"/>
    <property type="molecule type" value="Genomic_DNA"/>
</dbReference>
<evidence type="ECO:0000313" key="5">
    <source>
        <dbReference type="Proteomes" id="UP000220797"/>
    </source>
</evidence>
<keyword evidence="2" id="KW-1133">Transmembrane helix</keyword>
<dbReference type="AlphaFoldDB" id="A0A1J1GNM5"/>
<keyword evidence="3" id="KW-0732">Signal</keyword>
<name>A0A1J1GNM5_PLAGA</name>
<feature type="signal peptide" evidence="3">
    <location>
        <begin position="1"/>
        <end position="20"/>
    </location>
</feature>
<proteinExistence type="predicted"/>